<evidence type="ECO:0000313" key="8">
    <source>
        <dbReference type="Proteomes" id="UP000295075"/>
    </source>
</evidence>
<dbReference type="InterPro" id="IPR027417">
    <property type="entry name" value="P-loop_NTPase"/>
</dbReference>
<dbReference type="Proteomes" id="UP000295075">
    <property type="component" value="Unassembled WGS sequence"/>
</dbReference>
<dbReference type="GO" id="GO:0004798">
    <property type="term" value="F:dTMP kinase activity"/>
    <property type="evidence" value="ECO:0007669"/>
    <property type="project" value="TreeGrafter"/>
</dbReference>
<evidence type="ECO:0000256" key="5">
    <source>
        <dbReference type="SAM" id="MobiDB-lite"/>
    </source>
</evidence>
<dbReference type="EMBL" id="SMKA01000001">
    <property type="protein sequence ID" value="TDC35775.1"/>
    <property type="molecule type" value="Genomic_DNA"/>
</dbReference>
<feature type="domain" description="Thymidylate kinase-like" evidence="6">
    <location>
        <begin position="61"/>
        <end position="198"/>
    </location>
</feature>
<dbReference type="Gene3D" id="3.40.50.300">
    <property type="entry name" value="P-loop containing nucleotide triphosphate hydrolases"/>
    <property type="match status" value="1"/>
</dbReference>
<gene>
    <name evidence="7" type="ORF">E1261_00150</name>
</gene>
<sequence length="248" mass="26466">MAAQETARRRPSQRSHHHPQPRSRGRPVCAVNAKATGRGSYSWNRPTQGGCRVSGTLIVVDGPTAVGKTTACALLAAGLRRLELEVVMAGEPSASPIGDVLRHEPMGRHDGQILACLSAGDRYRQLNHVVTPALERGAVVVYDSYLPSAFALHELAGAAPDFLRTLNRDALVPDLTVALLADSSICQARAAVRGDQPHPAAAFIAQHAVYDAVLYELYESGWTLRSQPADGTPEEVAAALLQAVMQLL</sequence>
<reference evidence="7 8" key="1">
    <citation type="submission" date="2019-03" db="EMBL/GenBank/DDBJ databases">
        <title>Draft genome sequences of novel Actinobacteria.</title>
        <authorList>
            <person name="Sahin N."/>
            <person name="Ay H."/>
            <person name="Saygin H."/>
        </authorList>
    </citation>
    <scope>NUCLEOTIDE SEQUENCE [LARGE SCALE GENOMIC DNA]</scope>
    <source>
        <strain evidence="7 8">JCM 30547</strain>
    </source>
</reference>
<feature type="compositionally biased region" description="Basic residues" evidence="5">
    <location>
        <begin position="9"/>
        <end position="25"/>
    </location>
</feature>
<keyword evidence="7" id="KW-0418">Kinase</keyword>
<dbReference type="PANTHER" id="PTHR10344">
    <property type="entry name" value="THYMIDYLATE KINASE"/>
    <property type="match status" value="1"/>
</dbReference>
<keyword evidence="3" id="KW-0547">Nucleotide-binding</keyword>
<keyword evidence="8" id="KW-1185">Reference proteome</keyword>
<dbReference type="GO" id="GO:0006233">
    <property type="term" value="P:dTDP biosynthetic process"/>
    <property type="evidence" value="ECO:0007669"/>
    <property type="project" value="TreeGrafter"/>
</dbReference>
<comment type="similarity">
    <text evidence="1">Belongs to the thymidylate kinase family.</text>
</comment>
<dbReference type="GO" id="GO:0005524">
    <property type="term" value="F:ATP binding"/>
    <property type="evidence" value="ECO:0007669"/>
    <property type="project" value="UniProtKB-KW"/>
</dbReference>
<evidence type="ECO:0000256" key="2">
    <source>
        <dbReference type="ARBA" id="ARBA00017144"/>
    </source>
</evidence>
<evidence type="ECO:0000259" key="6">
    <source>
        <dbReference type="Pfam" id="PF02223"/>
    </source>
</evidence>
<dbReference type="PANTHER" id="PTHR10344:SF4">
    <property type="entry name" value="UMP-CMP KINASE 2, MITOCHONDRIAL"/>
    <property type="match status" value="1"/>
</dbReference>
<dbReference type="CDD" id="cd01672">
    <property type="entry name" value="TMPK"/>
    <property type="match status" value="1"/>
</dbReference>
<organism evidence="7 8">
    <name type="scientific">Kribbella albertanoniae</name>
    <dbReference type="NCBI Taxonomy" id="1266829"/>
    <lineage>
        <taxon>Bacteria</taxon>
        <taxon>Bacillati</taxon>
        <taxon>Actinomycetota</taxon>
        <taxon>Actinomycetes</taxon>
        <taxon>Propionibacteriales</taxon>
        <taxon>Kribbellaceae</taxon>
        <taxon>Kribbella</taxon>
    </lineage>
</organism>
<evidence type="ECO:0000256" key="4">
    <source>
        <dbReference type="ARBA" id="ARBA00022840"/>
    </source>
</evidence>
<dbReference type="Pfam" id="PF02223">
    <property type="entry name" value="Thymidylate_kin"/>
    <property type="match status" value="1"/>
</dbReference>
<proteinExistence type="inferred from homology"/>
<dbReference type="AlphaFoldDB" id="A0A4V2XT13"/>
<name>A0A4V2XT13_9ACTN</name>
<evidence type="ECO:0000256" key="1">
    <source>
        <dbReference type="ARBA" id="ARBA00009776"/>
    </source>
</evidence>
<keyword evidence="4" id="KW-0067">ATP-binding</keyword>
<dbReference type="GO" id="GO:0005737">
    <property type="term" value="C:cytoplasm"/>
    <property type="evidence" value="ECO:0007669"/>
    <property type="project" value="TreeGrafter"/>
</dbReference>
<feature type="region of interest" description="Disordered" evidence="5">
    <location>
        <begin position="1"/>
        <end position="28"/>
    </location>
</feature>
<dbReference type="GO" id="GO:0006235">
    <property type="term" value="P:dTTP biosynthetic process"/>
    <property type="evidence" value="ECO:0007669"/>
    <property type="project" value="TreeGrafter"/>
</dbReference>
<dbReference type="GO" id="GO:0006227">
    <property type="term" value="P:dUDP biosynthetic process"/>
    <property type="evidence" value="ECO:0007669"/>
    <property type="project" value="TreeGrafter"/>
</dbReference>
<dbReference type="OrthoDB" id="4549048at2"/>
<dbReference type="InterPro" id="IPR039430">
    <property type="entry name" value="Thymidylate_kin-like_dom"/>
</dbReference>
<keyword evidence="7" id="KW-0808">Transferase</keyword>
<comment type="caution">
    <text evidence="7">The sequence shown here is derived from an EMBL/GenBank/DDBJ whole genome shotgun (WGS) entry which is preliminary data.</text>
</comment>
<dbReference type="SUPFAM" id="SSF52540">
    <property type="entry name" value="P-loop containing nucleoside triphosphate hydrolases"/>
    <property type="match status" value="1"/>
</dbReference>
<protein>
    <recommendedName>
        <fullName evidence="2">Thymidylate kinase</fullName>
    </recommendedName>
</protein>
<evidence type="ECO:0000256" key="3">
    <source>
        <dbReference type="ARBA" id="ARBA00022741"/>
    </source>
</evidence>
<evidence type="ECO:0000313" key="7">
    <source>
        <dbReference type="EMBL" id="TDC35775.1"/>
    </source>
</evidence>
<accession>A0A4V2XT13</accession>